<dbReference type="Proteomes" id="UP000676169">
    <property type="component" value="Chromosome"/>
</dbReference>
<keyword evidence="3" id="KW-1185">Reference proteome</keyword>
<evidence type="ECO:0000313" key="3">
    <source>
        <dbReference type="Proteomes" id="UP000676169"/>
    </source>
</evidence>
<accession>A0A975J318</accession>
<keyword evidence="1" id="KW-0732">Signal</keyword>
<dbReference type="PANTHER" id="PTHR44103">
    <property type="entry name" value="PROPROTEIN CONVERTASE P"/>
    <property type="match status" value="1"/>
</dbReference>
<dbReference type="KEGG" id="lamb:KBB96_09615"/>
<dbReference type="RefSeq" id="WP_211634481.1">
    <property type="nucleotide sequence ID" value="NZ_CP073100.1"/>
</dbReference>
<feature type="chain" id="PRO_5037837470" evidence="1">
    <location>
        <begin position="23"/>
        <end position="397"/>
    </location>
</feature>
<dbReference type="InterPro" id="IPR028994">
    <property type="entry name" value="Integrin_alpha_N"/>
</dbReference>
<evidence type="ECO:0000256" key="1">
    <source>
        <dbReference type="SAM" id="SignalP"/>
    </source>
</evidence>
<evidence type="ECO:0000313" key="2">
    <source>
        <dbReference type="EMBL" id="QUE53137.1"/>
    </source>
</evidence>
<reference evidence="2" key="1">
    <citation type="submission" date="2021-04" db="EMBL/GenBank/DDBJ databases">
        <title>Luteolibacter sp. 32A isolated from the skin of an Anderson's salamander (Ambystoma andersonii).</title>
        <authorList>
            <person name="Spergser J."/>
            <person name="Busse H.-J."/>
        </authorList>
    </citation>
    <scope>NUCLEOTIDE SEQUENCE</scope>
    <source>
        <strain evidence="2">32A</strain>
    </source>
</reference>
<dbReference type="SUPFAM" id="SSF69318">
    <property type="entry name" value="Integrin alpha N-terminal domain"/>
    <property type="match status" value="1"/>
</dbReference>
<dbReference type="EMBL" id="CP073100">
    <property type="protein sequence ID" value="QUE53137.1"/>
    <property type="molecule type" value="Genomic_DNA"/>
</dbReference>
<dbReference type="PANTHER" id="PTHR44103:SF1">
    <property type="entry name" value="PROPROTEIN CONVERTASE P"/>
    <property type="match status" value="1"/>
</dbReference>
<name>A0A975J318_9BACT</name>
<sequence length="397" mass="42864">MPRFRTSALYACLLAAAGSLHALPEAQPAVFRAQTIDDRLGIGYGLAIADIDGDGKLDIALVDSKETVWYQAPDWKKHRFTGPLTKQDHVCIAAANIGSKGGAEVAIGGEWNPGDTRNSGAVFTLIPGEDRTAPWTAHEQHREPTVHRMQWVRDPESHPFLAVLPLHGCGNVNGAGDGIRFLGYRPGKEAAEPWSTFLLNDQFHMAHNFTPVAWPGTAGDSLLVACKEGVHLLRKSDGAGDTPWQAGRLTEKPAGEVRLGKLPDGKRFIATIEPMHGNQVAVNPESTTGLWSQKRVLLDDTLNQGHALAAADFLGTGYDQVVAGWREPAGADKKVGLRLYIPAAEDGSTWTRHAVIDDNGMACEDLKAADLNGDGKPDLIASGRATKNLVIYWNERK</sequence>
<organism evidence="2 3">
    <name type="scientific">Luteolibacter ambystomatis</name>
    <dbReference type="NCBI Taxonomy" id="2824561"/>
    <lineage>
        <taxon>Bacteria</taxon>
        <taxon>Pseudomonadati</taxon>
        <taxon>Verrucomicrobiota</taxon>
        <taxon>Verrucomicrobiia</taxon>
        <taxon>Verrucomicrobiales</taxon>
        <taxon>Verrucomicrobiaceae</taxon>
        <taxon>Luteolibacter</taxon>
    </lineage>
</organism>
<dbReference type="AlphaFoldDB" id="A0A975J318"/>
<gene>
    <name evidence="2" type="ORF">KBB96_09615</name>
</gene>
<proteinExistence type="predicted"/>
<feature type="signal peptide" evidence="1">
    <location>
        <begin position="1"/>
        <end position="22"/>
    </location>
</feature>
<dbReference type="Gene3D" id="2.130.10.130">
    <property type="entry name" value="Integrin alpha, N-terminal"/>
    <property type="match status" value="1"/>
</dbReference>
<protein>
    <submittedName>
        <fullName evidence="2">FG-GAP repeat protein</fullName>
    </submittedName>
</protein>